<proteinExistence type="predicted"/>
<feature type="compositionally biased region" description="Basic and acidic residues" evidence="1">
    <location>
        <begin position="46"/>
        <end position="57"/>
    </location>
</feature>
<protein>
    <submittedName>
        <fullName evidence="2">Uncharacterized protein</fullName>
    </submittedName>
</protein>
<name>A0A9P0AI45_BEMTA</name>
<dbReference type="AlphaFoldDB" id="A0A9P0AI45"/>
<sequence>MRDLTKKKSSRDDCKKQKQDGKITSFFAKFAKKQLSDTGETSNSSQEKESSQQGKLRKDPDRFQLIWLEMSTFYSWLRRKHGKNADGSDIAYCCKCKKDLRKVVCVENICWNEKLSSMVVIGRELSGAEDFFEIP</sequence>
<evidence type="ECO:0000256" key="1">
    <source>
        <dbReference type="SAM" id="MobiDB-lite"/>
    </source>
</evidence>
<feature type="region of interest" description="Disordered" evidence="1">
    <location>
        <begin position="34"/>
        <end position="57"/>
    </location>
</feature>
<dbReference type="Proteomes" id="UP001152759">
    <property type="component" value="Chromosome 6"/>
</dbReference>
<organism evidence="2 3">
    <name type="scientific">Bemisia tabaci</name>
    <name type="common">Sweetpotato whitefly</name>
    <name type="synonym">Aleurodes tabaci</name>
    <dbReference type="NCBI Taxonomy" id="7038"/>
    <lineage>
        <taxon>Eukaryota</taxon>
        <taxon>Metazoa</taxon>
        <taxon>Ecdysozoa</taxon>
        <taxon>Arthropoda</taxon>
        <taxon>Hexapoda</taxon>
        <taxon>Insecta</taxon>
        <taxon>Pterygota</taxon>
        <taxon>Neoptera</taxon>
        <taxon>Paraneoptera</taxon>
        <taxon>Hemiptera</taxon>
        <taxon>Sternorrhyncha</taxon>
        <taxon>Aleyrodoidea</taxon>
        <taxon>Aleyrodidae</taxon>
        <taxon>Aleyrodinae</taxon>
        <taxon>Bemisia</taxon>
    </lineage>
</organism>
<evidence type="ECO:0000313" key="3">
    <source>
        <dbReference type="Proteomes" id="UP001152759"/>
    </source>
</evidence>
<keyword evidence="3" id="KW-1185">Reference proteome</keyword>
<reference evidence="2" key="1">
    <citation type="submission" date="2021-12" db="EMBL/GenBank/DDBJ databases">
        <authorList>
            <person name="King R."/>
        </authorList>
    </citation>
    <scope>NUCLEOTIDE SEQUENCE</scope>
</reference>
<dbReference type="EMBL" id="OU963867">
    <property type="protein sequence ID" value="CAH0391754.1"/>
    <property type="molecule type" value="Genomic_DNA"/>
</dbReference>
<accession>A0A9P0AI45</accession>
<evidence type="ECO:0000313" key="2">
    <source>
        <dbReference type="EMBL" id="CAH0391754.1"/>
    </source>
</evidence>
<gene>
    <name evidence="2" type="ORF">BEMITA_LOCUS10343</name>
</gene>